<feature type="region of interest" description="Disordered" evidence="1">
    <location>
        <begin position="600"/>
        <end position="626"/>
    </location>
</feature>
<evidence type="ECO:0000313" key="5">
    <source>
        <dbReference type="Proteomes" id="UP000604046"/>
    </source>
</evidence>
<feature type="compositionally biased region" description="Acidic residues" evidence="1">
    <location>
        <begin position="603"/>
        <end position="616"/>
    </location>
</feature>
<evidence type="ECO:0000259" key="3">
    <source>
        <dbReference type="PROSITE" id="PS50222"/>
    </source>
</evidence>
<keyword evidence="2" id="KW-0472">Membrane</keyword>
<keyword evidence="2" id="KW-0812">Transmembrane</keyword>
<dbReference type="EMBL" id="CAJNDS010000162">
    <property type="protein sequence ID" value="CAE6972572.1"/>
    <property type="molecule type" value="Genomic_DNA"/>
</dbReference>
<evidence type="ECO:0000256" key="2">
    <source>
        <dbReference type="SAM" id="Phobius"/>
    </source>
</evidence>
<protein>
    <recommendedName>
        <fullName evidence="3">EF-hand domain-containing protein</fullName>
    </recommendedName>
</protein>
<keyword evidence="5" id="KW-1185">Reference proteome</keyword>
<dbReference type="GO" id="GO:0005509">
    <property type="term" value="F:calcium ion binding"/>
    <property type="evidence" value="ECO:0007669"/>
    <property type="project" value="InterPro"/>
</dbReference>
<dbReference type="PROSITE" id="PS00018">
    <property type="entry name" value="EF_HAND_1"/>
    <property type="match status" value="1"/>
</dbReference>
<keyword evidence="2" id="KW-1133">Transmembrane helix</keyword>
<sequence length="998" mass="111574">MSLFSTCQWTSTHAFVLVPADVSFISLLKLFRPFCAHDSDAAAPSEVTAVPEHKTDIAVPAVQHQEVHHKGKRSSVKISLADLDLPEDAKKEFDVDGDGTVNVTELIAYVNQHKALKKSHGFVMKAFFAVIILMILFLLICLGATVVAIQITKEMTVSSSGALTAVSTSCADGAETCEKPLSTGPTKRDSQKLTSTMPEKVFEELKSLTLQLPHQNGELVSVTLDVSSFERRMVPTSRCGSVVDLETIHGSIMLDDTELLVTEEFVLKMNSRGYDLQEDVPLAVDGGRRLSVGSDIAGMFNFIAEYEYKCQSQVKPLRKLDPPFSFSIDTYQMCEGPTCYSEVEALTGNESNRSMIKLPGFAKDPHAMEQFVKGNFIKAREEVYAMGADRILTVQEWPNFPLMSLISLHDFAAGMFSQKQVFNESHPTYCSTRESKDEENQMANMADFVISAVGTTSYPSDPDLKFNRYILYHREHPDKEEAYVEFWEEVETGMPHKYFLPNMEDSPRAYFTSFRNLTQDEFDAIENRLLQLDCHGPQVYGLTTPVMDEDFATPADENISNLEFYRSLNEVCLQEGCSLRLSEEDAAYWELVFSVDSLGNTSDTEESEDDADDDLDNGTSNATGRRLASKPGVCLKQCQSLINAGYTYKRGTSQNKDFFGVVKYASDFGTFTTSGKVPSSYASFSGSAGGGIAYNIPPIYIRIYARGTAKGEVLAFWDGKTYSAYSGSVTIGFEGGLNILIGKITVAIEGTVSFQSAASASYTPAMDVKGSIRGEVTIEVLGGLFTAKAYVSLQAQFWNLGPTFNGADDDDDEFAVTGKAGFEATVFWFFKVRFSTRMDIVKRRKLWSNKNLIGDQDPSQIGPNCHKISDHDRKCKGTVGFQGFYPVDDRYPYDDEKNLAWQNSGTYWKYDKSTGSQVFRSVYADTFRKGSWGRDNAPKSVKWYCSDERRRRRNKQYQDWGFRRRDGRRRWDSYAMANRFVVFGDGEKIGLVAYNCQY</sequence>
<feature type="domain" description="EF-hand" evidence="3">
    <location>
        <begin position="91"/>
        <end position="116"/>
    </location>
</feature>
<dbReference type="InterPro" id="IPR002048">
    <property type="entry name" value="EF_hand_dom"/>
</dbReference>
<gene>
    <name evidence="4" type="ORF">SNAT2548_LOCUS2716</name>
</gene>
<evidence type="ECO:0000256" key="1">
    <source>
        <dbReference type="SAM" id="MobiDB-lite"/>
    </source>
</evidence>
<dbReference type="Proteomes" id="UP000604046">
    <property type="component" value="Unassembled WGS sequence"/>
</dbReference>
<dbReference type="InterPro" id="IPR018247">
    <property type="entry name" value="EF_Hand_1_Ca_BS"/>
</dbReference>
<proteinExistence type="predicted"/>
<feature type="transmembrane region" description="Helical" evidence="2">
    <location>
        <begin position="126"/>
        <end position="149"/>
    </location>
</feature>
<comment type="caution">
    <text evidence="4">The sequence shown here is derived from an EMBL/GenBank/DDBJ whole genome shotgun (WGS) entry which is preliminary data.</text>
</comment>
<dbReference type="AlphaFoldDB" id="A0A812I2Z4"/>
<name>A0A812I2Z4_9DINO</name>
<evidence type="ECO:0000313" key="4">
    <source>
        <dbReference type="EMBL" id="CAE6972572.1"/>
    </source>
</evidence>
<organism evidence="4 5">
    <name type="scientific">Symbiodinium natans</name>
    <dbReference type="NCBI Taxonomy" id="878477"/>
    <lineage>
        <taxon>Eukaryota</taxon>
        <taxon>Sar</taxon>
        <taxon>Alveolata</taxon>
        <taxon>Dinophyceae</taxon>
        <taxon>Suessiales</taxon>
        <taxon>Symbiodiniaceae</taxon>
        <taxon>Symbiodinium</taxon>
    </lineage>
</organism>
<dbReference type="PROSITE" id="PS50222">
    <property type="entry name" value="EF_HAND_2"/>
    <property type="match status" value="1"/>
</dbReference>
<reference evidence="4" key="1">
    <citation type="submission" date="2021-02" db="EMBL/GenBank/DDBJ databases">
        <authorList>
            <person name="Dougan E. K."/>
            <person name="Rhodes N."/>
            <person name="Thang M."/>
            <person name="Chan C."/>
        </authorList>
    </citation>
    <scope>NUCLEOTIDE SEQUENCE</scope>
</reference>
<accession>A0A812I2Z4</accession>